<dbReference type="Gene3D" id="1.10.287.130">
    <property type="match status" value="1"/>
</dbReference>
<dbReference type="EC" id="2.7.13.3" evidence="3"/>
<dbReference type="InterPro" id="IPR003661">
    <property type="entry name" value="HisK_dim/P_dom"/>
</dbReference>
<dbReference type="InterPro" id="IPR004358">
    <property type="entry name" value="Sig_transdc_His_kin-like_C"/>
</dbReference>
<comment type="catalytic activity">
    <reaction evidence="1">
        <text>ATP + protein L-histidine = ADP + protein N-phospho-L-histidine.</text>
        <dbReference type="EC" id="2.7.13.3"/>
    </reaction>
</comment>
<evidence type="ECO:0000256" key="2">
    <source>
        <dbReference type="ARBA" id="ARBA00004236"/>
    </source>
</evidence>
<dbReference type="AlphaFoldDB" id="A0A6J5YQA4"/>
<evidence type="ECO:0000256" key="4">
    <source>
        <dbReference type="ARBA" id="ARBA00022475"/>
    </source>
</evidence>
<dbReference type="InterPro" id="IPR036097">
    <property type="entry name" value="HisK_dim/P_sf"/>
</dbReference>
<dbReference type="Pfam" id="PF00512">
    <property type="entry name" value="HisKA"/>
    <property type="match status" value="1"/>
</dbReference>
<feature type="domain" description="Histidine kinase" evidence="12">
    <location>
        <begin position="150"/>
        <end position="367"/>
    </location>
</feature>
<dbReference type="GO" id="GO:0004721">
    <property type="term" value="F:phosphoprotein phosphatase activity"/>
    <property type="evidence" value="ECO:0007669"/>
    <property type="project" value="TreeGrafter"/>
</dbReference>
<keyword evidence="8" id="KW-0418">Kinase</keyword>
<gene>
    <name evidence="13" type="ORF">UFOPK3770_00100</name>
</gene>
<evidence type="ECO:0000256" key="8">
    <source>
        <dbReference type="ARBA" id="ARBA00022777"/>
    </source>
</evidence>
<dbReference type="SMART" id="SM00387">
    <property type="entry name" value="HATPase_c"/>
    <property type="match status" value="1"/>
</dbReference>
<evidence type="ECO:0000256" key="10">
    <source>
        <dbReference type="ARBA" id="ARBA00023012"/>
    </source>
</evidence>
<dbReference type="InterPro" id="IPR005467">
    <property type="entry name" value="His_kinase_dom"/>
</dbReference>
<dbReference type="FunFam" id="1.10.287.130:FF:000008">
    <property type="entry name" value="Two-component sensor histidine kinase"/>
    <property type="match status" value="1"/>
</dbReference>
<dbReference type="EMBL" id="CAESAJ010000005">
    <property type="protein sequence ID" value="CAB4330189.1"/>
    <property type="molecule type" value="Genomic_DNA"/>
</dbReference>
<keyword evidence="7" id="KW-0547">Nucleotide-binding</keyword>
<dbReference type="SMART" id="SM00388">
    <property type="entry name" value="HisKA"/>
    <property type="match status" value="1"/>
</dbReference>
<dbReference type="GO" id="GO:0005886">
    <property type="term" value="C:plasma membrane"/>
    <property type="evidence" value="ECO:0007669"/>
    <property type="project" value="UniProtKB-SubCell"/>
</dbReference>
<dbReference type="GO" id="GO:0000155">
    <property type="term" value="F:phosphorelay sensor kinase activity"/>
    <property type="evidence" value="ECO:0007669"/>
    <property type="project" value="InterPro"/>
</dbReference>
<evidence type="ECO:0000256" key="9">
    <source>
        <dbReference type="ARBA" id="ARBA00022840"/>
    </source>
</evidence>
<dbReference type="SUPFAM" id="SSF55874">
    <property type="entry name" value="ATPase domain of HSP90 chaperone/DNA topoisomerase II/histidine kinase"/>
    <property type="match status" value="1"/>
</dbReference>
<dbReference type="SUPFAM" id="SSF47384">
    <property type="entry name" value="Homodimeric domain of signal transducing histidine kinase"/>
    <property type="match status" value="1"/>
</dbReference>
<evidence type="ECO:0000256" key="5">
    <source>
        <dbReference type="ARBA" id="ARBA00022553"/>
    </source>
</evidence>
<reference evidence="13" key="1">
    <citation type="submission" date="2020-05" db="EMBL/GenBank/DDBJ databases">
        <authorList>
            <person name="Chiriac C."/>
            <person name="Salcher M."/>
            <person name="Ghai R."/>
            <person name="Kavagutti S V."/>
        </authorList>
    </citation>
    <scope>NUCLEOTIDE SEQUENCE</scope>
</reference>
<keyword evidence="11" id="KW-0472">Membrane</keyword>
<dbReference type="PANTHER" id="PTHR45453:SF1">
    <property type="entry name" value="PHOSPHATE REGULON SENSOR PROTEIN PHOR"/>
    <property type="match status" value="1"/>
</dbReference>
<dbReference type="PANTHER" id="PTHR45453">
    <property type="entry name" value="PHOSPHATE REGULON SENSOR PROTEIN PHOR"/>
    <property type="match status" value="1"/>
</dbReference>
<proteinExistence type="predicted"/>
<dbReference type="InterPro" id="IPR036890">
    <property type="entry name" value="HATPase_C_sf"/>
</dbReference>
<dbReference type="CDD" id="cd00075">
    <property type="entry name" value="HATPase"/>
    <property type="match status" value="1"/>
</dbReference>
<dbReference type="PROSITE" id="PS50109">
    <property type="entry name" value="HIS_KIN"/>
    <property type="match status" value="1"/>
</dbReference>
<dbReference type="PRINTS" id="PR00344">
    <property type="entry name" value="BCTRLSENSOR"/>
</dbReference>
<dbReference type="FunFam" id="3.30.565.10:FF:000006">
    <property type="entry name" value="Sensor histidine kinase WalK"/>
    <property type="match status" value="1"/>
</dbReference>
<name>A0A6J5YQA4_9ZZZZ</name>
<keyword evidence="6" id="KW-0808">Transferase</keyword>
<evidence type="ECO:0000256" key="7">
    <source>
        <dbReference type="ARBA" id="ARBA00022741"/>
    </source>
</evidence>
<sequence length="375" mass="40289">MLLIASLVLGFVLGKTLGNRRSSTDQNPHERLEALAEIMDSIPDAAVLVDSGLGVIAASSNSVAMGLVANNKVVPKEVRLLINKAHKANESFAQDLMLVRPGISSPGISSEEWEVRLNVSPLANGVSLAIAQDLSQQRRLDEVRRDFVANVSHELKTPAGALTLLAEAVQAAGDDFEAVKRFASRMQIEVQRLNALVSDLVELSLVQSEAAVRNFKEVSIAACVSEAVDAVHIAAEKQDIEIIVQDIDSDISVFGDEGQLVTALRNLISNAVKYSAAHTRVGVGAKVVNQRVQLFVTDQGDGISEADQSRVFERFYRVDPARSRDTGGTGLGLSIVKNICINHGGDIEVWSRPGEGSTFTLQLPIYQSNPDFGGK</sequence>
<protein>
    <recommendedName>
        <fullName evidence="3">histidine kinase</fullName>
        <ecNumber evidence="3">2.7.13.3</ecNumber>
    </recommendedName>
</protein>
<keyword evidence="10" id="KW-0902">Two-component regulatory system</keyword>
<dbReference type="InterPro" id="IPR003594">
    <property type="entry name" value="HATPase_dom"/>
</dbReference>
<comment type="subcellular location">
    <subcellularLocation>
        <location evidence="2">Cell membrane</location>
    </subcellularLocation>
</comment>
<evidence type="ECO:0000256" key="11">
    <source>
        <dbReference type="ARBA" id="ARBA00023136"/>
    </source>
</evidence>
<dbReference type="InterPro" id="IPR050351">
    <property type="entry name" value="BphY/WalK/GraS-like"/>
</dbReference>
<keyword evidence="5" id="KW-0597">Phosphoprotein</keyword>
<evidence type="ECO:0000313" key="13">
    <source>
        <dbReference type="EMBL" id="CAB4330189.1"/>
    </source>
</evidence>
<dbReference type="CDD" id="cd00082">
    <property type="entry name" value="HisKA"/>
    <property type="match status" value="1"/>
</dbReference>
<organism evidence="13">
    <name type="scientific">freshwater metagenome</name>
    <dbReference type="NCBI Taxonomy" id="449393"/>
    <lineage>
        <taxon>unclassified sequences</taxon>
        <taxon>metagenomes</taxon>
        <taxon>ecological metagenomes</taxon>
    </lineage>
</organism>
<dbReference type="Pfam" id="PF02518">
    <property type="entry name" value="HATPase_c"/>
    <property type="match status" value="1"/>
</dbReference>
<keyword evidence="9" id="KW-0067">ATP-binding</keyword>
<dbReference type="Gene3D" id="3.30.565.10">
    <property type="entry name" value="Histidine kinase-like ATPase, C-terminal domain"/>
    <property type="match status" value="1"/>
</dbReference>
<evidence type="ECO:0000259" key="12">
    <source>
        <dbReference type="PROSITE" id="PS50109"/>
    </source>
</evidence>
<dbReference type="GO" id="GO:0016036">
    <property type="term" value="P:cellular response to phosphate starvation"/>
    <property type="evidence" value="ECO:0007669"/>
    <property type="project" value="TreeGrafter"/>
</dbReference>
<dbReference type="GO" id="GO:0005524">
    <property type="term" value="F:ATP binding"/>
    <property type="evidence" value="ECO:0007669"/>
    <property type="project" value="UniProtKB-KW"/>
</dbReference>
<evidence type="ECO:0000256" key="3">
    <source>
        <dbReference type="ARBA" id="ARBA00012438"/>
    </source>
</evidence>
<accession>A0A6J5YQA4</accession>
<evidence type="ECO:0000256" key="1">
    <source>
        <dbReference type="ARBA" id="ARBA00000085"/>
    </source>
</evidence>
<keyword evidence="4" id="KW-1003">Cell membrane</keyword>
<evidence type="ECO:0000256" key="6">
    <source>
        <dbReference type="ARBA" id="ARBA00022679"/>
    </source>
</evidence>